<accession>A0A427XTL7</accession>
<dbReference type="EMBL" id="RSCD01000027">
    <property type="protein sequence ID" value="RSH82242.1"/>
    <property type="molecule type" value="Genomic_DNA"/>
</dbReference>
<dbReference type="AlphaFoldDB" id="A0A427XTL7"/>
<evidence type="ECO:0000313" key="1">
    <source>
        <dbReference type="EMBL" id="RSH82242.1"/>
    </source>
</evidence>
<gene>
    <name evidence="1" type="ORF">EHS25_005952</name>
</gene>
<dbReference type="OrthoDB" id="10387713at2759"/>
<proteinExistence type="predicted"/>
<name>A0A427XTL7_9TREE</name>
<evidence type="ECO:0000313" key="2">
    <source>
        <dbReference type="Proteomes" id="UP000279259"/>
    </source>
</evidence>
<reference evidence="1 2" key="1">
    <citation type="submission" date="2018-11" db="EMBL/GenBank/DDBJ databases">
        <title>Genome sequence of Saitozyma podzolica DSM 27192.</title>
        <authorList>
            <person name="Aliyu H."/>
            <person name="Gorte O."/>
            <person name="Ochsenreither K."/>
        </authorList>
    </citation>
    <scope>NUCLEOTIDE SEQUENCE [LARGE SCALE GENOMIC DNA]</scope>
    <source>
        <strain evidence="1 2">DSM 27192</strain>
    </source>
</reference>
<organism evidence="1 2">
    <name type="scientific">Saitozyma podzolica</name>
    <dbReference type="NCBI Taxonomy" id="1890683"/>
    <lineage>
        <taxon>Eukaryota</taxon>
        <taxon>Fungi</taxon>
        <taxon>Dikarya</taxon>
        <taxon>Basidiomycota</taxon>
        <taxon>Agaricomycotina</taxon>
        <taxon>Tremellomycetes</taxon>
        <taxon>Tremellales</taxon>
        <taxon>Trimorphomycetaceae</taxon>
        <taxon>Saitozyma</taxon>
    </lineage>
</organism>
<sequence>MLATVKSLGQQGVAIGLTETEQEYLKEQISSASTRQAHEFWSNSSDDLDSIQTLDVVPPTIPERWSGRVRQPLTLIRAMSWLASGTVTASDPEMAAYSFRRNLRALQTGSSIGVVDMVSLMNEPLAERFCNEIFDPDPESPIKKRADRAYKRYLTEVVPMLQEAQGGEVDQLLREKMSSALISAALSVDQDDE</sequence>
<keyword evidence="2" id="KW-1185">Reference proteome</keyword>
<comment type="caution">
    <text evidence="1">The sequence shown here is derived from an EMBL/GenBank/DDBJ whole genome shotgun (WGS) entry which is preliminary data.</text>
</comment>
<protein>
    <submittedName>
        <fullName evidence="1">Uncharacterized protein</fullName>
    </submittedName>
</protein>
<dbReference type="Proteomes" id="UP000279259">
    <property type="component" value="Unassembled WGS sequence"/>
</dbReference>